<sequence>MRSVIFTVFACCPGVVLAQEGPTFDCAKATHEAEIAICENAELAALDRRLAETYGAALAMAEGLDAGAKTAVAELKAYQRGWIGGRDACWKDSDIVACISDAYLRREAELVAMWMLEEPVGTSVWMCDGGPEVVTMFFDTPLPSARIEVGDSIDVATVTRTASGAKYEGSFGRSIWIKGNEALYREASPNDAEYGCVLVE</sequence>
<evidence type="ECO:0000256" key="1">
    <source>
        <dbReference type="ARBA" id="ARBA00022729"/>
    </source>
</evidence>
<gene>
    <name evidence="7" type="ORF">RB2654_15479</name>
</gene>
<protein>
    <submittedName>
        <fullName evidence="7">Lipoprotein, putative</fullName>
    </submittedName>
</protein>
<evidence type="ECO:0000313" key="8">
    <source>
        <dbReference type="Proteomes" id="UP000002931"/>
    </source>
</evidence>
<evidence type="ECO:0000259" key="6">
    <source>
        <dbReference type="Pfam" id="PF09864"/>
    </source>
</evidence>
<dbReference type="PANTHER" id="PTHR37549">
    <property type="entry name" value="LIPOPROTEIN LPRI"/>
    <property type="match status" value="1"/>
</dbReference>
<dbReference type="Gene3D" id="1.20.1270.180">
    <property type="match status" value="1"/>
</dbReference>
<feature type="domain" description="Lysozyme inhibitor LprI-like N-terminal" evidence="5">
    <location>
        <begin position="26"/>
        <end position="109"/>
    </location>
</feature>
<evidence type="ECO:0000256" key="3">
    <source>
        <dbReference type="ARBA" id="ARBA00023139"/>
    </source>
</evidence>
<evidence type="ECO:0000313" key="7">
    <source>
        <dbReference type="EMBL" id="EAQ10497.1"/>
    </source>
</evidence>
<evidence type="ECO:0000256" key="4">
    <source>
        <dbReference type="ARBA" id="ARBA00023288"/>
    </source>
</evidence>
<dbReference type="Pfam" id="PF09864">
    <property type="entry name" value="MliC"/>
    <property type="match status" value="1"/>
</dbReference>
<dbReference type="eggNOG" id="COG4461">
    <property type="taxonomic scope" value="Bacteria"/>
</dbReference>
<dbReference type="AlphaFoldDB" id="A3VMJ5"/>
<keyword evidence="2" id="KW-0472">Membrane</keyword>
<feature type="domain" description="C-type lysozyme inhibitor" evidence="6">
    <location>
        <begin position="125"/>
        <end position="183"/>
    </location>
</feature>
<dbReference type="InterPro" id="IPR018660">
    <property type="entry name" value="MliC"/>
</dbReference>
<dbReference type="Pfam" id="PF07007">
    <property type="entry name" value="LprI"/>
    <property type="match status" value="1"/>
</dbReference>
<keyword evidence="3" id="KW-0564">Palmitate</keyword>
<dbReference type="RefSeq" id="WP_008333254.1">
    <property type="nucleotide sequence ID" value="NZ_CH902578.1"/>
</dbReference>
<dbReference type="InterPro" id="IPR052755">
    <property type="entry name" value="Lysozyme_Inhibitor_LprI"/>
</dbReference>
<proteinExistence type="predicted"/>
<dbReference type="STRING" id="314271.RB2654_15479"/>
<dbReference type="HOGENOM" id="CLU_098273_1_0_5"/>
<name>A3VMJ5_9RHOB</name>
<keyword evidence="4 7" id="KW-0449">Lipoprotein</keyword>
<dbReference type="Proteomes" id="UP000002931">
    <property type="component" value="Unassembled WGS sequence"/>
</dbReference>
<dbReference type="GO" id="GO:0005576">
    <property type="term" value="C:extracellular region"/>
    <property type="evidence" value="ECO:0007669"/>
    <property type="project" value="TreeGrafter"/>
</dbReference>
<dbReference type="PANTHER" id="PTHR37549:SF1">
    <property type="entry name" value="LIPOPROTEIN LPRI"/>
    <property type="match status" value="1"/>
</dbReference>
<dbReference type="SUPFAM" id="SSF141488">
    <property type="entry name" value="YdhA-like"/>
    <property type="match status" value="1"/>
</dbReference>
<keyword evidence="1" id="KW-0732">Signal</keyword>
<dbReference type="InterPro" id="IPR009739">
    <property type="entry name" value="LprI-like_N"/>
</dbReference>
<comment type="caution">
    <text evidence="7">The sequence shown here is derived from an EMBL/GenBank/DDBJ whole genome shotgun (WGS) entry which is preliminary data.</text>
</comment>
<evidence type="ECO:0000259" key="5">
    <source>
        <dbReference type="Pfam" id="PF07007"/>
    </source>
</evidence>
<evidence type="ECO:0000256" key="2">
    <source>
        <dbReference type="ARBA" id="ARBA00023136"/>
    </source>
</evidence>
<dbReference type="OrthoDB" id="5565855at2"/>
<keyword evidence="8" id="KW-1185">Reference proteome</keyword>
<dbReference type="InterPro" id="IPR036328">
    <property type="entry name" value="MliC_sf"/>
</dbReference>
<dbReference type="EMBL" id="AAMT01000034">
    <property type="protein sequence ID" value="EAQ10497.1"/>
    <property type="molecule type" value="Genomic_DNA"/>
</dbReference>
<reference evidence="7 8" key="1">
    <citation type="journal article" date="2010" name="J. Bacteriol.">
        <title>Genome sequences of Pelagibaca bermudensis HTCC2601T and Maritimibacter alkaliphilus HTCC2654T, the type strains of two marine Roseobacter genera.</title>
        <authorList>
            <person name="Thrash J.C."/>
            <person name="Cho J.C."/>
            <person name="Ferriera S."/>
            <person name="Johnson J."/>
            <person name="Vergin K.L."/>
            <person name="Giovannoni S.J."/>
        </authorList>
    </citation>
    <scope>NUCLEOTIDE SEQUENCE [LARGE SCALE GENOMIC DNA]</scope>
    <source>
        <strain evidence="7 8">HTCC2654</strain>
    </source>
</reference>
<organism evidence="7 8">
    <name type="scientific">Maritimibacter alkaliphilus HTCC2654</name>
    <dbReference type="NCBI Taxonomy" id="314271"/>
    <lineage>
        <taxon>Bacteria</taxon>
        <taxon>Pseudomonadati</taxon>
        <taxon>Pseudomonadota</taxon>
        <taxon>Alphaproteobacteria</taxon>
        <taxon>Rhodobacterales</taxon>
        <taxon>Roseobacteraceae</taxon>
        <taxon>Maritimibacter</taxon>
    </lineage>
</organism>
<accession>A3VMJ5</accession>